<dbReference type="PANTHER" id="PTHR31265:SF3">
    <property type="entry name" value="OS02G0205200 PROTEIN"/>
    <property type="match status" value="1"/>
</dbReference>
<feature type="domain" description="DUF642" evidence="7">
    <location>
        <begin position="26"/>
        <end position="182"/>
    </location>
</feature>
<feature type="signal peptide" evidence="6">
    <location>
        <begin position="1"/>
        <end position="22"/>
    </location>
</feature>
<keyword evidence="4 6" id="KW-0732">Signal</keyword>
<dbReference type="Pfam" id="PF04862">
    <property type="entry name" value="DUF642"/>
    <property type="match status" value="2"/>
</dbReference>
<feature type="chain" id="PRO_5028212107" description="DUF642 domain-containing protein" evidence="6">
    <location>
        <begin position="23"/>
        <end position="366"/>
    </location>
</feature>
<evidence type="ECO:0000259" key="7">
    <source>
        <dbReference type="Pfam" id="PF04862"/>
    </source>
</evidence>
<organism evidence="8">
    <name type="scientific">Opuntia streptacantha</name>
    <name type="common">Prickly pear cactus</name>
    <name type="synonym">Opuntia cardona</name>
    <dbReference type="NCBI Taxonomy" id="393608"/>
    <lineage>
        <taxon>Eukaryota</taxon>
        <taxon>Viridiplantae</taxon>
        <taxon>Streptophyta</taxon>
        <taxon>Embryophyta</taxon>
        <taxon>Tracheophyta</taxon>
        <taxon>Spermatophyta</taxon>
        <taxon>Magnoliopsida</taxon>
        <taxon>eudicotyledons</taxon>
        <taxon>Gunneridae</taxon>
        <taxon>Pentapetalae</taxon>
        <taxon>Caryophyllales</taxon>
        <taxon>Cactineae</taxon>
        <taxon>Cactaceae</taxon>
        <taxon>Opuntioideae</taxon>
        <taxon>Opuntia</taxon>
    </lineage>
</organism>
<evidence type="ECO:0000256" key="1">
    <source>
        <dbReference type="ARBA" id="ARBA00004191"/>
    </source>
</evidence>
<dbReference type="SUPFAM" id="SSF49785">
    <property type="entry name" value="Galactose-binding domain-like"/>
    <property type="match status" value="1"/>
</dbReference>
<dbReference type="AlphaFoldDB" id="A0A7C9AU77"/>
<reference evidence="8" key="2">
    <citation type="submission" date="2020-07" db="EMBL/GenBank/DDBJ databases">
        <authorList>
            <person name="Vera ALvarez R."/>
            <person name="Arias-Moreno D.M."/>
            <person name="Jimenez-Jacinto V."/>
            <person name="Jimenez-Bremont J.F."/>
            <person name="Swaminathan K."/>
            <person name="Moose S.P."/>
            <person name="Guerrero-Gonzalez M.L."/>
            <person name="Marino-Ramirez L."/>
            <person name="Landsman D."/>
            <person name="Rodriguez-Kessler M."/>
            <person name="Delgado-Sanchez P."/>
        </authorList>
    </citation>
    <scope>NUCLEOTIDE SEQUENCE</scope>
    <source>
        <tissue evidence="8">Cladode</tissue>
    </source>
</reference>
<dbReference type="PANTHER" id="PTHR31265">
    <property type="entry name" value="OS02G0527500 PROTEIN-RELATED"/>
    <property type="match status" value="1"/>
</dbReference>
<dbReference type="EMBL" id="GISG01261443">
    <property type="protein sequence ID" value="MBA4674035.1"/>
    <property type="molecule type" value="Transcribed_RNA"/>
</dbReference>
<dbReference type="FunFam" id="2.60.120.260:FF:000031">
    <property type="entry name" value="DUF642 family protein"/>
    <property type="match status" value="1"/>
</dbReference>
<evidence type="ECO:0000313" key="8">
    <source>
        <dbReference type="EMBL" id="MBA4674035.1"/>
    </source>
</evidence>
<accession>A0A7C9AU77</accession>
<reference evidence="8" key="1">
    <citation type="journal article" date="2013" name="J. Plant Res.">
        <title>Effect of fungi and light on seed germination of three Opuntia species from semiarid lands of central Mexico.</title>
        <authorList>
            <person name="Delgado-Sanchez P."/>
            <person name="Jimenez-Bremont J.F."/>
            <person name="Guerrero-Gonzalez Mde L."/>
            <person name="Flores J."/>
        </authorList>
    </citation>
    <scope>NUCLEOTIDE SEQUENCE</scope>
    <source>
        <tissue evidence="8">Cladode</tissue>
    </source>
</reference>
<comment type="subcellular location">
    <subcellularLocation>
        <location evidence="1">Secreted</location>
        <location evidence="1">Cell wall</location>
    </subcellularLocation>
</comment>
<dbReference type="Gene3D" id="2.60.120.260">
    <property type="entry name" value="Galactose-binding domain-like"/>
    <property type="match status" value="1"/>
</dbReference>
<dbReference type="InterPro" id="IPR006946">
    <property type="entry name" value="DGR2-like_dom"/>
</dbReference>
<keyword evidence="2" id="KW-0134">Cell wall</keyword>
<keyword evidence="5" id="KW-0325">Glycoprotein</keyword>
<evidence type="ECO:0000256" key="3">
    <source>
        <dbReference type="ARBA" id="ARBA00022525"/>
    </source>
</evidence>
<evidence type="ECO:0000256" key="5">
    <source>
        <dbReference type="ARBA" id="ARBA00023180"/>
    </source>
</evidence>
<dbReference type="InterPro" id="IPR008979">
    <property type="entry name" value="Galactose-bd-like_sf"/>
</dbReference>
<evidence type="ECO:0000256" key="4">
    <source>
        <dbReference type="ARBA" id="ARBA00022729"/>
    </source>
</evidence>
<keyword evidence="3" id="KW-0964">Secreted</keyword>
<evidence type="ECO:0000256" key="2">
    <source>
        <dbReference type="ARBA" id="ARBA00022512"/>
    </source>
</evidence>
<protein>
    <recommendedName>
        <fullName evidence="7">DUF642 domain-containing protein</fullName>
    </recommendedName>
</protein>
<dbReference type="InterPro" id="IPR052437">
    <property type="entry name" value="Pectin_Meth_Modulator"/>
</dbReference>
<evidence type="ECO:0000256" key="6">
    <source>
        <dbReference type="SAM" id="SignalP"/>
    </source>
</evidence>
<sequence length="366" mass="39894">MGNSGSLLLFFVFATCHFFASAFQDGLLPNGDFEKGPKQSDMKGTVVKNPNALPNWEISGFVEYIKSGQKQGDMLLVVPEGAYAVRLGNEASIKQRVRVIKGMYYSITFGAARTCAQEERLNVSVAPDSGVLPMQTLYSSSGWDSYAWAFRAMYDVVEIVIHNPGAEEDPACGPLIDAIAMRALYPPRMTGSNLLKNGNFEEGPYIFPNTTWGTLIPPFIEDDHSPLPGWMIESLKAVKYIDSDHFSVPSGKRAIELVAGKESAISQVARTTLGKTYALAFAVGDASNACAGSMVVEAFAGRSTIKVPYESQGKGGFKRAVLRFVAAGNRTRVVFYSTFYHTRSDDFSSLCGPVIDDIRLLSVRKP</sequence>
<name>A0A7C9AU77_OPUST</name>
<proteinExistence type="predicted"/>
<feature type="domain" description="DUF642" evidence="7">
    <location>
        <begin position="193"/>
        <end position="359"/>
    </location>
</feature>